<sequence>MFRSRLTPLLCRVKTRTAAVDCNKRTLMKVAIEGCCHGELDAIYAQIARLEQQNGYKVDLLLVCGDFQAIRNYQDLQCMAVPNKFKKLGGFHRYYTGEKQAPILTLVIGGNHEASNYMWELYHGGWLAPNIYFLGFAGCVQVNGVRIAGLSGIYNKRHYKQGHFEHIPYDRDSLRSIYHVREYDIFRLSQLTSPDIVLSHDWPLGIVRFGDGRDLIRRKPFFEAEIQTNTLGSPPAMQLLQKLKPTWWFSAHLHCKFEATVAHGAAPQASEAQPQTQDPPKMENPDEIIIDDFDEELEELSTDAKAPKQNIDTSSTSKLPEADNNPDEIVLGDELDDVAQPLPPPTETKFLALDKCLPRRQYLEVIEIPSAESPEIPKFMFDPEWLAITRALHRYLSTTHMQPTLPDVAQAADSIKQELDWVRQHVSDKNVQDCQSFWMTAPGPSDPGSEGQNKFRQPNWFTNPQTEALCNMLGLDNKINPKPREFSH</sequence>
<dbReference type="GO" id="GO:0000398">
    <property type="term" value="P:mRNA splicing, via spliceosome"/>
    <property type="evidence" value="ECO:0007669"/>
    <property type="project" value="TreeGrafter"/>
</dbReference>
<dbReference type="GO" id="GO:0008419">
    <property type="term" value="F:RNA lariat debranching enzyme activity"/>
    <property type="evidence" value="ECO:0007669"/>
    <property type="project" value="UniProtKB-ARBA"/>
</dbReference>
<evidence type="ECO:0000256" key="6">
    <source>
        <dbReference type="ARBA" id="ARBA00022664"/>
    </source>
</evidence>
<keyword evidence="11" id="KW-0464">Manganese</keyword>
<evidence type="ECO:0000256" key="8">
    <source>
        <dbReference type="ARBA" id="ARBA00022801"/>
    </source>
</evidence>
<comment type="cofactor">
    <cofactor evidence="1">
        <name>Mn(2+)</name>
        <dbReference type="ChEBI" id="CHEBI:29035"/>
    </cofactor>
</comment>
<dbReference type="EMBL" id="NBII01000001">
    <property type="protein sequence ID" value="PAV23345.1"/>
    <property type="molecule type" value="Genomic_DNA"/>
</dbReference>
<dbReference type="InterPro" id="IPR041816">
    <property type="entry name" value="Dbr1_N"/>
</dbReference>
<proteinExistence type="inferred from homology"/>
<comment type="subcellular location">
    <subcellularLocation>
        <location evidence="4">Nucleus</location>
    </subcellularLocation>
</comment>
<dbReference type="PANTHER" id="PTHR12849:SF0">
    <property type="entry name" value="LARIAT DEBRANCHING ENZYME"/>
    <property type="match status" value="1"/>
</dbReference>
<evidence type="ECO:0000256" key="1">
    <source>
        <dbReference type="ARBA" id="ARBA00001936"/>
    </source>
</evidence>
<evidence type="ECO:0000256" key="3">
    <source>
        <dbReference type="ARBA" id="ARBA00001954"/>
    </source>
</evidence>
<dbReference type="SUPFAM" id="SSF56300">
    <property type="entry name" value="Metallo-dependent phosphatases"/>
    <property type="match status" value="1"/>
</dbReference>
<evidence type="ECO:0000256" key="4">
    <source>
        <dbReference type="ARBA" id="ARBA00004123"/>
    </source>
</evidence>
<dbReference type="PANTHER" id="PTHR12849">
    <property type="entry name" value="RNA LARIAT DEBRANCHING ENZYME"/>
    <property type="match status" value="1"/>
</dbReference>
<accession>A0A286UV71</accession>
<name>A0A286UV71_9AGAM</name>
<evidence type="ECO:0000256" key="10">
    <source>
        <dbReference type="ARBA" id="ARBA00023004"/>
    </source>
</evidence>
<keyword evidence="7" id="KW-0479">Metal-binding</keyword>
<keyword evidence="10" id="KW-0408">Iron</keyword>
<evidence type="ECO:0000313" key="15">
    <source>
        <dbReference type="EMBL" id="PAV23345.1"/>
    </source>
</evidence>
<dbReference type="GO" id="GO:0005634">
    <property type="term" value="C:nucleus"/>
    <property type="evidence" value="ECO:0007669"/>
    <property type="project" value="UniProtKB-SubCell"/>
</dbReference>
<feature type="region of interest" description="Disordered" evidence="13">
    <location>
        <begin position="264"/>
        <end position="286"/>
    </location>
</feature>
<evidence type="ECO:0000256" key="2">
    <source>
        <dbReference type="ARBA" id="ARBA00001947"/>
    </source>
</evidence>
<dbReference type="InterPro" id="IPR004843">
    <property type="entry name" value="Calcineurin-like_PHP"/>
</dbReference>
<keyword evidence="8" id="KW-0378">Hydrolase</keyword>
<keyword evidence="9" id="KW-0862">Zinc</keyword>
<feature type="domain" description="Lariat debranching enzyme C-terminal" evidence="14">
    <location>
        <begin position="342"/>
        <end position="479"/>
    </location>
</feature>
<dbReference type="InterPro" id="IPR029052">
    <property type="entry name" value="Metallo-depent_PP-like"/>
</dbReference>
<comment type="caution">
    <text evidence="15">The sequence shown here is derived from an EMBL/GenBank/DDBJ whole genome shotgun (WGS) entry which is preliminary data.</text>
</comment>
<dbReference type="GO" id="GO:0046872">
    <property type="term" value="F:metal ion binding"/>
    <property type="evidence" value="ECO:0007669"/>
    <property type="project" value="UniProtKB-KW"/>
</dbReference>
<evidence type="ECO:0000259" key="14">
    <source>
        <dbReference type="SMART" id="SM01124"/>
    </source>
</evidence>
<feature type="region of interest" description="Disordered" evidence="13">
    <location>
        <begin position="300"/>
        <end position="329"/>
    </location>
</feature>
<comment type="similarity">
    <text evidence="5">Belongs to the lariat debranching enzyme family.</text>
</comment>
<comment type="cofactor">
    <cofactor evidence="3">
        <name>Fe(2+)</name>
        <dbReference type="ChEBI" id="CHEBI:29033"/>
    </cofactor>
</comment>
<dbReference type="Proteomes" id="UP000217199">
    <property type="component" value="Unassembled WGS sequence"/>
</dbReference>
<evidence type="ECO:0000256" key="11">
    <source>
        <dbReference type="ARBA" id="ARBA00023211"/>
    </source>
</evidence>
<keyword evidence="12" id="KW-0539">Nucleus</keyword>
<dbReference type="InterPro" id="IPR007708">
    <property type="entry name" value="DBR1_C"/>
</dbReference>
<dbReference type="Pfam" id="PF05011">
    <property type="entry name" value="DBR1"/>
    <property type="match status" value="1"/>
</dbReference>
<comment type="cofactor">
    <cofactor evidence="2">
        <name>Zn(2+)</name>
        <dbReference type="ChEBI" id="CHEBI:29105"/>
    </cofactor>
</comment>
<organism evidence="15 16">
    <name type="scientific">Pyrrhoderma noxium</name>
    <dbReference type="NCBI Taxonomy" id="2282107"/>
    <lineage>
        <taxon>Eukaryota</taxon>
        <taxon>Fungi</taxon>
        <taxon>Dikarya</taxon>
        <taxon>Basidiomycota</taxon>
        <taxon>Agaricomycotina</taxon>
        <taxon>Agaricomycetes</taxon>
        <taxon>Hymenochaetales</taxon>
        <taxon>Hymenochaetaceae</taxon>
        <taxon>Pyrrhoderma</taxon>
    </lineage>
</organism>
<dbReference type="OrthoDB" id="407609at2759"/>
<dbReference type="CDD" id="cd00844">
    <property type="entry name" value="MPP_Dbr1_N"/>
    <property type="match status" value="1"/>
</dbReference>
<keyword evidence="6" id="KW-0507">mRNA processing</keyword>
<evidence type="ECO:0000256" key="7">
    <source>
        <dbReference type="ARBA" id="ARBA00022723"/>
    </source>
</evidence>
<dbReference type="STRING" id="2282107.A0A286UV71"/>
<dbReference type="FunCoup" id="A0A286UV71">
    <property type="interactions" value="650"/>
</dbReference>
<reference evidence="15 16" key="1">
    <citation type="journal article" date="2017" name="Mol. Ecol.">
        <title>Comparative and population genomic landscape of Phellinus noxius: A hypervariable fungus causing root rot in trees.</title>
        <authorList>
            <person name="Chung C.L."/>
            <person name="Lee T.J."/>
            <person name="Akiba M."/>
            <person name="Lee H.H."/>
            <person name="Kuo T.H."/>
            <person name="Liu D."/>
            <person name="Ke H.M."/>
            <person name="Yokoi T."/>
            <person name="Roa M.B."/>
            <person name="Lu M.J."/>
            <person name="Chang Y.Y."/>
            <person name="Ann P.J."/>
            <person name="Tsai J.N."/>
            <person name="Chen C.Y."/>
            <person name="Tzean S.S."/>
            <person name="Ota Y."/>
            <person name="Hattori T."/>
            <person name="Sahashi N."/>
            <person name="Liou R.F."/>
            <person name="Kikuchi T."/>
            <person name="Tsai I.J."/>
        </authorList>
    </citation>
    <scope>NUCLEOTIDE SEQUENCE [LARGE SCALE GENOMIC DNA]</scope>
    <source>
        <strain evidence="15 16">FFPRI411160</strain>
    </source>
</reference>
<evidence type="ECO:0000256" key="13">
    <source>
        <dbReference type="SAM" id="MobiDB-lite"/>
    </source>
</evidence>
<dbReference type="Pfam" id="PF00149">
    <property type="entry name" value="Metallophos"/>
    <property type="match status" value="1"/>
</dbReference>
<keyword evidence="16" id="KW-1185">Reference proteome</keyword>
<evidence type="ECO:0000256" key="9">
    <source>
        <dbReference type="ARBA" id="ARBA00022833"/>
    </source>
</evidence>
<gene>
    <name evidence="15" type="ORF">PNOK_0041300</name>
</gene>
<dbReference type="SMART" id="SM01124">
    <property type="entry name" value="DBR1"/>
    <property type="match status" value="1"/>
</dbReference>
<evidence type="ECO:0000313" key="16">
    <source>
        <dbReference type="Proteomes" id="UP000217199"/>
    </source>
</evidence>
<protein>
    <submittedName>
        <fullName evidence="15">DBR1-domain-containing</fullName>
    </submittedName>
</protein>
<dbReference type="AlphaFoldDB" id="A0A286UV71"/>
<dbReference type="InParanoid" id="A0A286UV71"/>
<evidence type="ECO:0000256" key="12">
    <source>
        <dbReference type="ARBA" id="ARBA00023242"/>
    </source>
</evidence>
<dbReference type="FunFam" id="3.60.21.10:FF:000035">
    <property type="entry name" value="Lariat debranching enzyme"/>
    <property type="match status" value="1"/>
</dbReference>
<evidence type="ECO:0000256" key="5">
    <source>
        <dbReference type="ARBA" id="ARBA00006045"/>
    </source>
</evidence>